<feature type="transmembrane region" description="Helical" evidence="1">
    <location>
        <begin position="282"/>
        <end position="302"/>
    </location>
</feature>
<reference evidence="2 3" key="1">
    <citation type="submission" date="2017-03" db="EMBL/GenBank/DDBJ databases">
        <authorList>
            <person name="Afonso C.L."/>
            <person name="Miller P.J."/>
            <person name="Scott M.A."/>
            <person name="Spackman E."/>
            <person name="Goraichik I."/>
            <person name="Dimitrov K.M."/>
            <person name="Suarez D.L."/>
            <person name="Swayne D.E."/>
        </authorList>
    </citation>
    <scope>NUCLEOTIDE SEQUENCE [LARGE SCALE GENOMIC DNA]</scope>
    <source>
        <strain evidence="2 3">CECT 7639</strain>
    </source>
</reference>
<protein>
    <submittedName>
        <fullName evidence="2">Uncharacterized protein</fullName>
    </submittedName>
</protein>
<keyword evidence="1" id="KW-0812">Transmembrane</keyword>
<accession>A0A1Y5SB21</accession>
<dbReference type="Proteomes" id="UP000193077">
    <property type="component" value="Unassembled WGS sequence"/>
</dbReference>
<keyword evidence="1" id="KW-1133">Transmembrane helix</keyword>
<evidence type="ECO:0000313" key="3">
    <source>
        <dbReference type="Proteomes" id="UP000193077"/>
    </source>
</evidence>
<evidence type="ECO:0000256" key="1">
    <source>
        <dbReference type="SAM" id="Phobius"/>
    </source>
</evidence>
<dbReference type="Gene3D" id="1.25.40.10">
    <property type="entry name" value="Tetratricopeptide repeat domain"/>
    <property type="match status" value="1"/>
</dbReference>
<dbReference type="EMBL" id="FWFO01000001">
    <property type="protein sequence ID" value="SLN36615.1"/>
    <property type="molecule type" value="Genomic_DNA"/>
</dbReference>
<sequence length="317" mass="35420">MTDTHEEGLGTARALLEAGNIEGTKRILGKLLEKDPDNYPATDLMIEALTKQSAHKEALAYCDNWLSRHPNSVGIHVFRFKSLAKLGRTRDMKASLKQFRTTFPHETTAISIMEMFQDAQKGNANSFRKTLEKEFGDVSSPDLIKVKAIALHQVNDLFEADYYLSKAVEFFPNDAELLAAMATNRFQIGRLASARMYAARSLAADPTRRRMAFLSRATWLFYYPGFYLILLGMAAAMLLGARLNKVAAVLIFVILLSLIRSALSLFLFPILILFGLSTSPTISVLIIGAIGVFVLSLSDAYYKMLFGRKKTVKLKKF</sequence>
<proteinExistence type="predicted"/>
<dbReference type="AlphaFoldDB" id="A0A1Y5SB21"/>
<name>A0A1Y5SB21_9RHOB</name>
<feature type="transmembrane region" description="Helical" evidence="1">
    <location>
        <begin position="219"/>
        <end position="239"/>
    </location>
</feature>
<feature type="transmembrane region" description="Helical" evidence="1">
    <location>
        <begin position="246"/>
        <end position="276"/>
    </location>
</feature>
<keyword evidence="3" id="KW-1185">Reference proteome</keyword>
<organism evidence="2 3">
    <name type="scientific">Falsiruegeria litorea R37</name>
    <dbReference type="NCBI Taxonomy" id="1200284"/>
    <lineage>
        <taxon>Bacteria</taxon>
        <taxon>Pseudomonadati</taxon>
        <taxon>Pseudomonadota</taxon>
        <taxon>Alphaproteobacteria</taxon>
        <taxon>Rhodobacterales</taxon>
        <taxon>Roseobacteraceae</taxon>
        <taxon>Falsiruegeria</taxon>
    </lineage>
</organism>
<evidence type="ECO:0000313" key="2">
    <source>
        <dbReference type="EMBL" id="SLN36615.1"/>
    </source>
</evidence>
<keyword evidence="1" id="KW-0472">Membrane</keyword>
<gene>
    <name evidence="2" type="ORF">TRL7639_01784</name>
</gene>
<dbReference type="SUPFAM" id="SSF48452">
    <property type="entry name" value="TPR-like"/>
    <property type="match status" value="1"/>
</dbReference>
<dbReference type="InterPro" id="IPR011990">
    <property type="entry name" value="TPR-like_helical_dom_sf"/>
</dbReference>